<comment type="caution">
    <text evidence="10">The sequence shown here is derived from an EMBL/GenBank/DDBJ whole genome shotgun (WGS) entry which is preliminary data.</text>
</comment>
<evidence type="ECO:0000313" key="11">
    <source>
        <dbReference type="Proteomes" id="UP000605986"/>
    </source>
</evidence>
<evidence type="ECO:0000256" key="8">
    <source>
        <dbReference type="ARBA" id="ARBA00048248"/>
    </source>
</evidence>
<keyword evidence="6 9" id="KW-0030">Aminoacyl-tRNA synthetase</keyword>
<accession>A0A8H4NB71</accession>
<keyword evidence="11" id="KW-1185">Reference proteome</keyword>
<keyword evidence="4 9" id="KW-0067">ATP-binding</keyword>
<sequence length="470" mass="52119">MPIPSEPVNVTGGCSCGAVRYRIAVPAVDQRPLNPMTPPSSGIKLPGSITCHCNDCRRAMGSFLSPGYAEVSAPMLTVSAMSPSSETEIVSGRIVDPLAEDYDAAKADAERPPYVPAVDVLRATGESKTWLRFFHSGKASAAMSRSFCGRCGTPLCSHFRLEPEFCFEGKMPEGWCDCFHLSLGTLDREFLEQDWFNPGSEIMFKYGTTMSRCVSATAKGLRELLKVQEFTDQRTSKPWYMPNLTTPRSNANRSIIAVITTSQCLTKSSLRSIGVDITKLEFVVGSSFQWDKEYTMDCRDLETIIRVATVLKAGSEVVRQADDAFVSGLTYPIMQVLDEQYLDVDVQLGGLDQRKIFTFALESMPKLGYKKRAYLMNLIVPGLGQAQKMSSSDPKSKINLLDSPNQVQKKLKKAVCAPREVEGNCIIAFIEHVIFRVQTLKSGGKPKFVVEQREDEPLVYDEIAKLKEDY</sequence>
<proteinExistence type="inferred from homology"/>
<dbReference type="InterPro" id="IPR011057">
    <property type="entry name" value="Mss4-like_sf"/>
</dbReference>
<reference evidence="10" key="1">
    <citation type="submission" date="2020-01" db="EMBL/GenBank/DDBJ databases">
        <title>Identification and distribution of gene clusters putatively required for synthesis of sphingolipid metabolism inhibitors in phylogenetically diverse species of the filamentous fungus Fusarium.</title>
        <authorList>
            <person name="Kim H.-S."/>
            <person name="Busman M."/>
            <person name="Brown D.W."/>
            <person name="Divon H."/>
            <person name="Uhlig S."/>
            <person name="Proctor R.H."/>
        </authorList>
    </citation>
    <scope>NUCLEOTIDE SEQUENCE</scope>
    <source>
        <strain evidence="10">NRRL 53441</strain>
    </source>
</reference>
<dbReference type="InterPro" id="IPR002307">
    <property type="entry name" value="Tyr-tRNA-ligase"/>
</dbReference>
<dbReference type="GO" id="GO:0004831">
    <property type="term" value="F:tyrosine-tRNA ligase activity"/>
    <property type="evidence" value="ECO:0007669"/>
    <property type="project" value="UniProtKB-EC"/>
</dbReference>
<keyword evidence="2 9" id="KW-0436">Ligase</keyword>
<evidence type="ECO:0000256" key="4">
    <source>
        <dbReference type="ARBA" id="ARBA00022840"/>
    </source>
</evidence>
<dbReference type="EMBL" id="JAADJG010001197">
    <property type="protein sequence ID" value="KAF4421769.1"/>
    <property type="molecule type" value="Genomic_DNA"/>
</dbReference>
<dbReference type="Gene3D" id="3.90.1590.10">
    <property type="entry name" value="glutathione-dependent formaldehyde- activating enzyme (gfa)"/>
    <property type="match status" value="1"/>
</dbReference>
<dbReference type="InterPro" id="IPR050489">
    <property type="entry name" value="Tyr-tRNA_synthase"/>
</dbReference>
<gene>
    <name evidence="10" type="ORF">F53441_14343</name>
</gene>
<dbReference type="PANTHER" id="PTHR46264:SF4">
    <property type="entry name" value="TYROSINE--TRNA LIGASE, CYTOPLASMIC"/>
    <property type="match status" value="1"/>
</dbReference>
<protein>
    <recommendedName>
        <fullName evidence="1">tyrosine--tRNA ligase</fullName>
        <ecNumber evidence="1">6.1.1.1</ecNumber>
    </recommendedName>
    <alternativeName>
        <fullName evidence="7">Tyrosyl-tRNA synthetase</fullName>
    </alternativeName>
</protein>
<evidence type="ECO:0000256" key="6">
    <source>
        <dbReference type="ARBA" id="ARBA00023146"/>
    </source>
</evidence>
<evidence type="ECO:0000256" key="7">
    <source>
        <dbReference type="ARBA" id="ARBA00033323"/>
    </source>
</evidence>
<dbReference type="PRINTS" id="PR01040">
    <property type="entry name" value="TRNASYNTHTYR"/>
</dbReference>
<evidence type="ECO:0000256" key="9">
    <source>
        <dbReference type="RuleBase" id="RU363036"/>
    </source>
</evidence>
<dbReference type="AlphaFoldDB" id="A0A8H4NB71"/>
<dbReference type="InterPro" id="IPR002305">
    <property type="entry name" value="aa-tRNA-synth_Ic"/>
</dbReference>
<dbReference type="Gene3D" id="3.40.50.620">
    <property type="entry name" value="HUPs"/>
    <property type="match status" value="1"/>
</dbReference>
<keyword evidence="5 9" id="KW-0648">Protein biosynthesis</keyword>
<evidence type="ECO:0000313" key="10">
    <source>
        <dbReference type="EMBL" id="KAF4421769.1"/>
    </source>
</evidence>
<dbReference type="InterPro" id="IPR014729">
    <property type="entry name" value="Rossmann-like_a/b/a_fold"/>
</dbReference>
<dbReference type="SUPFAM" id="SSF52374">
    <property type="entry name" value="Nucleotidylyl transferase"/>
    <property type="match status" value="1"/>
</dbReference>
<organism evidence="10 11">
    <name type="scientific">Fusarium austroafricanum</name>
    <dbReference type="NCBI Taxonomy" id="2364996"/>
    <lineage>
        <taxon>Eukaryota</taxon>
        <taxon>Fungi</taxon>
        <taxon>Dikarya</taxon>
        <taxon>Ascomycota</taxon>
        <taxon>Pezizomycotina</taxon>
        <taxon>Sordariomycetes</taxon>
        <taxon>Hypocreomycetidae</taxon>
        <taxon>Hypocreales</taxon>
        <taxon>Nectriaceae</taxon>
        <taxon>Fusarium</taxon>
        <taxon>Fusarium concolor species complex</taxon>
    </lineage>
</organism>
<evidence type="ECO:0000256" key="2">
    <source>
        <dbReference type="ARBA" id="ARBA00022598"/>
    </source>
</evidence>
<dbReference type="Gene3D" id="1.10.240.10">
    <property type="entry name" value="Tyrosyl-Transfer RNA Synthetase"/>
    <property type="match status" value="1"/>
</dbReference>
<dbReference type="Proteomes" id="UP000605986">
    <property type="component" value="Unassembled WGS sequence"/>
</dbReference>
<dbReference type="PANTHER" id="PTHR46264">
    <property type="entry name" value="TYROSINE-TRNA LIGASE"/>
    <property type="match status" value="1"/>
</dbReference>
<evidence type="ECO:0000256" key="1">
    <source>
        <dbReference type="ARBA" id="ARBA00013160"/>
    </source>
</evidence>
<dbReference type="GO" id="GO:0005524">
    <property type="term" value="F:ATP binding"/>
    <property type="evidence" value="ECO:0007669"/>
    <property type="project" value="UniProtKB-KW"/>
</dbReference>
<dbReference type="EC" id="6.1.1.1" evidence="1"/>
<evidence type="ECO:0000256" key="5">
    <source>
        <dbReference type="ARBA" id="ARBA00022917"/>
    </source>
</evidence>
<evidence type="ECO:0000256" key="3">
    <source>
        <dbReference type="ARBA" id="ARBA00022741"/>
    </source>
</evidence>
<comment type="catalytic activity">
    <reaction evidence="8">
        <text>tRNA(Tyr) + L-tyrosine + ATP = L-tyrosyl-tRNA(Tyr) + AMP + diphosphate + H(+)</text>
        <dbReference type="Rhea" id="RHEA:10220"/>
        <dbReference type="Rhea" id="RHEA-COMP:9706"/>
        <dbReference type="Rhea" id="RHEA-COMP:9707"/>
        <dbReference type="ChEBI" id="CHEBI:15378"/>
        <dbReference type="ChEBI" id="CHEBI:30616"/>
        <dbReference type="ChEBI" id="CHEBI:33019"/>
        <dbReference type="ChEBI" id="CHEBI:58315"/>
        <dbReference type="ChEBI" id="CHEBI:78442"/>
        <dbReference type="ChEBI" id="CHEBI:78536"/>
        <dbReference type="ChEBI" id="CHEBI:456215"/>
        <dbReference type="EC" id="6.1.1.1"/>
    </reaction>
</comment>
<dbReference type="Pfam" id="PF00579">
    <property type="entry name" value="tRNA-synt_1b"/>
    <property type="match status" value="1"/>
</dbReference>
<dbReference type="GO" id="GO:0006437">
    <property type="term" value="P:tyrosyl-tRNA aminoacylation"/>
    <property type="evidence" value="ECO:0007669"/>
    <property type="project" value="InterPro"/>
</dbReference>
<keyword evidence="3 9" id="KW-0547">Nucleotide-binding</keyword>
<dbReference type="GO" id="GO:0005737">
    <property type="term" value="C:cytoplasm"/>
    <property type="evidence" value="ECO:0007669"/>
    <property type="project" value="TreeGrafter"/>
</dbReference>
<dbReference type="OrthoDB" id="5422068at2759"/>
<name>A0A8H4NB71_9HYPO</name>
<comment type="similarity">
    <text evidence="9">Belongs to the class-I aminoacyl-tRNA synthetase family.</text>
</comment>
<dbReference type="SUPFAM" id="SSF51316">
    <property type="entry name" value="Mss4-like"/>
    <property type="match status" value="1"/>
</dbReference>